<evidence type="ECO:0000313" key="1">
    <source>
        <dbReference type="EMBL" id="KAG1303540.1"/>
    </source>
</evidence>
<name>A0A9P6X223_RHIOR</name>
<dbReference type="AlphaFoldDB" id="A0A9P6X223"/>
<dbReference type="EMBL" id="JAANQT010001943">
    <property type="protein sequence ID" value="KAG1303540.1"/>
    <property type="molecule type" value="Genomic_DNA"/>
</dbReference>
<reference evidence="1" key="1">
    <citation type="journal article" date="2020" name="Microb. Genom.">
        <title>Genetic diversity of clinical and environmental Mucorales isolates obtained from an investigation of mucormycosis cases among solid organ transplant recipients.</title>
        <authorList>
            <person name="Nguyen M.H."/>
            <person name="Kaul D."/>
            <person name="Muto C."/>
            <person name="Cheng S.J."/>
            <person name="Richter R.A."/>
            <person name="Bruno V.M."/>
            <person name="Liu G."/>
            <person name="Beyhan S."/>
            <person name="Sundermann A.J."/>
            <person name="Mounaud S."/>
            <person name="Pasculle A.W."/>
            <person name="Nierman W.C."/>
            <person name="Driscoll E."/>
            <person name="Cumbie R."/>
            <person name="Clancy C.J."/>
            <person name="Dupont C.L."/>
        </authorList>
    </citation>
    <scope>NUCLEOTIDE SEQUENCE</scope>
    <source>
        <strain evidence="1">GL11</strain>
    </source>
</reference>
<accession>A0A9P6X223</accession>
<evidence type="ECO:0008006" key="3">
    <source>
        <dbReference type="Google" id="ProtNLM"/>
    </source>
</evidence>
<keyword evidence="2" id="KW-1185">Reference proteome</keyword>
<protein>
    <recommendedName>
        <fullName evidence="3">Reverse transcriptase domain-containing protein</fullName>
    </recommendedName>
</protein>
<sequence length="381" mass="44032">MVDLLRKCEEHSMQMGYRWNLSKCVILDNQLQTIEYAIYDQVILQATTFNYLGIPFKPGGHLDPEKLVQSNILKAMATMNALSSIGVNPSGFSKLLCFRFYAQIVRPQMEYGIAINCFNHTQLKTLEEAQNKCIRKIYGASGKASTKVMLHLAKLPTMKERMAILQAQFLFRSLSLPEDTLLYLLVPHIQYTRGHQWYRLSKTALWRLMPPTTADLDARGFRAIKKKFLHSNLEKQIQGKNSKLLSSCRPTITLDPILWLPMTHEERSRCLRWRLGWLPGGAPKPCPRHPNNNLSRRHAISCLNTHRRLCMPETIADPISFLLNMLPTRAFVPSSIALSWTWRWPVICSILHELDQLQHYTTIPCKTPHGQKLIEWLRQFN</sequence>
<proteinExistence type="predicted"/>
<organism evidence="1 2">
    <name type="scientific">Rhizopus oryzae</name>
    <name type="common">Mucormycosis agent</name>
    <name type="synonym">Rhizopus arrhizus var. delemar</name>
    <dbReference type="NCBI Taxonomy" id="64495"/>
    <lineage>
        <taxon>Eukaryota</taxon>
        <taxon>Fungi</taxon>
        <taxon>Fungi incertae sedis</taxon>
        <taxon>Mucoromycota</taxon>
        <taxon>Mucoromycotina</taxon>
        <taxon>Mucoromycetes</taxon>
        <taxon>Mucorales</taxon>
        <taxon>Mucorineae</taxon>
        <taxon>Rhizopodaceae</taxon>
        <taxon>Rhizopus</taxon>
    </lineage>
</organism>
<comment type="caution">
    <text evidence="1">The sequence shown here is derived from an EMBL/GenBank/DDBJ whole genome shotgun (WGS) entry which is preliminary data.</text>
</comment>
<gene>
    <name evidence="1" type="ORF">G6F64_009984</name>
</gene>
<evidence type="ECO:0000313" key="2">
    <source>
        <dbReference type="Proteomes" id="UP000716291"/>
    </source>
</evidence>
<dbReference type="Proteomes" id="UP000716291">
    <property type="component" value="Unassembled WGS sequence"/>
</dbReference>